<evidence type="ECO:0000313" key="3">
    <source>
        <dbReference type="Proteomes" id="UP001597109"/>
    </source>
</evidence>
<dbReference type="Proteomes" id="UP001597109">
    <property type="component" value="Unassembled WGS sequence"/>
</dbReference>
<keyword evidence="3" id="KW-1185">Reference proteome</keyword>
<dbReference type="EMBL" id="JBHTKI010000010">
    <property type="protein sequence ID" value="MFD1031463.1"/>
    <property type="molecule type" value="Genomic_DNA"/>
</dbReference>
<evidence type="ECO:0000256" key="1">
    <source>
        <dbReference type="SAM" id="Coils"/>
    </source>
</evidence>
<reference evidence="3" key="1">
    <citation type="journal article" date="2019" name="Int. J. Syst. Evol. Microbiol.">
        <title>The Global Catalogue of Microorganisms (GCM) 10K type strain sequencing project: providing services to taxonomists for standard genome sequencing and annotation.</title>
        <authorList>
            <consortium name="The Broad Institute Genomics Platform"/>
            <consortium name="The Broad Institute Genome Sequencing Center for Infectious Disease"/>
            <person name="Wu L."/>
            <person name="Ma J."/>
        </authorList>
    </citation>
    <scope>NUCLEOTIDE SEQUENCE [LARGE SCALE GENOMIC DNA]</scope>
    <source>
        <strain evidence="3">CCUG 56756</strain>
    </source>
</reference>
<protein>
    <submittedName>
        <fullName evidence="2">Uncharacterized protein</fullName>
    </submittedName>
</protein>
<feature type="coiled-coil region" evidence="1">
    <location>
        <begin position="46"/>
        <end position="73"/>
    </location>
</feature>
<evidence type="ECO:0000313" key="2">
    <source>
        <dbReference type="EMBL" id="MFD1031463.1"/>
    </source>
</evidence>
<accession>A0ABW3LA17</accession>
<sequence length="79" mass="9318">MDQNQNERKEFLQQQLQWTKGQIDILDQMDMKLQEMKGIAEHVAHNELSQSEIVNSSAEINALNQEYEKLIESYQMVVH</sequence>
<keyword evidence="1" id="KW-0175">Coiled coil</keyword>
<dbReference type="RefSeq" id="WP_144841430.1">
    <property type="nucleotide sequence ID" value="NZ_JBHTKI010000010.1"/>
</dbReference>
<comment type="caution">
    <text evidence="2">The sequence shown here is derived from an EMBL/GenBank/DDBJ whole genome shotgun (WGS) entry which is preliminary data.</text>
</comment>
<proteinExistence type="predicted"/>
<gene>
    <name evidence="2" type="ORF">ACFQ1X_08480</name>
</gene>
<organism evidence="2 3">
    <name type="scientific">Metaplanococcus flavidus</name>
    <dbReference type="NCBI Taxonomy" id="569883"/>
    <lineage>
        <taxon>Bacteria</taxon>
        <taxon>Bacillati</taxon>
        <taxon>Bacillota</taxon>
        <taxon>Bacilli</taxon>
        <taxon>Bacillales</taxon>
        <taxon>Caryophanaceae</taxon>
        <taxon>Metaplanococcus</taxon>
    </lineage>
</organism>
<name>A0ABW3LA17_9BACL</name>